<evidence type="ECO:0000256" key="1">
    <source>
        <dbReference type="SAM" id="MobiDB-lite"/>
    </source>
</evidence>
<evidence type="ECO:0000313" key="3">
    <source>
        <dbReference type="Proteomes" id="UP001174936"/>
    </source>
</evidence>
<sequence length="653" mass="71850">MGRRRKASTSTVATVDKVRFPWTKESSILKPVPADLFHGSWPIFVLHDAVIYQKDGQTLGNPLFLDQQGPMVVRGKLDFTTDSDDEEPDNLASLLKPNIKTANVEIPASLRYSIGYGDIALWVSGTAGWYEVRPAPEYEEIYLQIYEAIMLYYEALNIIDEYRKRKKRKPKKAGPEPTPDDVFLRYAIGAGDGVTRDEAEARYRKWAPFLVSHFPKESELAWEVTLFAKWVHQIYSEMGSETTDATPAAAASRPSSSSRLAASVGEDDSQSTRSSERSRSKSARLQRRGSQDVEMTDMPSPQTHQLAIRKGKSHVETPVPLPPQYLLAQARTPDPSPSTLPKAVASTPVDVLLDVLDDISAARGRDLSKTKAGTVHTQLYMMCRIKPYKAASEVTAFYAKDLLARLPQEWRGTDFYDYLLQASKKPLVLEHTTAVQIPSLCERRNKAPPRAPRGPRGGPSLPQSHTEDDSDDDATPGRRARKSGKAAVLRLVSSSKKRPASALSFDDESSTGRASGRKLAKTSHTNTDDEDTGEASDSDDMLDIAEDNDDKTAFILSPPPESVQVVVIAEQIPTMSPTGPNGTWVCEQEGCNHIVRAANEVAGQALVQAHFRHHEAQAERVTLAKQESRGLLPINHLLDKIQALAGAVFGSSG</sequence>
<organism evidence="2 3">
    <name type="scientific">Cercophora newfieldiana</name>
    <dbReference type="NCBI Taxonomy" id="92897"/>
    <lineage>
        <taxon>Eukaryota</taxon>
        <taxon>Fungi</taxon>
        <taxon>Dikarya</taxon>
        <taxon>Ascomycota</taxon>
        <taxon>Pezizomycotina</taxon>
        <taxon>Sordariomycetes</taxon>
        <taxon>Sordariomycetidae</taxon>
        <taxon>Sordariales</taxon>
        <taxon>Lasiosphaeriaceae</taxon>
        <taxon>Cercophora</taxon>
    </lineage>
</organism>
<accession>A0AA39YG13</accession>
<comment type="caution">
    <text evidence="2">The sequence shown here is derived from an EMBL/GenBank/DDBJ whole genome shotgun (WGS) entry which is preliminary data.</text>
</comment>
<keyword evidence="3" id="KW-1185">Reference proteome</keyword>
<feature type="region of interest" description="Disordered" evidence="1">
    <location>
        <begin position="245"/>
        <end position="320"/>
    </location>
</feature>
<name>A0AA39YG13_9PEZI</name>
<evidence type="ECO:0008006" key="4">
    <source>
        <dbReference type="Google" id="ProtNLM"/>
    </source>
</evidence>
<feature type="compositionally biased region" description="Acidic residues" evidence="1">
    <location>
        <begin position="528"/>
        <end position="542"/>
    </location>
</feature>
<feature type="compositionally biased region" description="Low complexity" evidence="1">
    <location>
        <begin position="247"/>
        <end position="263"/>
    </location>
</feature>
<dbReference type="EMBL" id="JAULSV010000002">
    <property type="protein sequence ID" value="KAK0651873.1"/>
    <property type="molecule type" value="Genomic_DNA"/>
</dbReference>
<gene>
    <name evidence="2" type="ORF">B0T16DRAFT_404879</name>
</gene>
<dbReference type="AlphaFoldDB" id="A0AA39YG13"/>
<proteinExistence type="predicted"/>
<reference evidence="2" key="1">
    <citation type="submission" date="2023-06" db="EMBL/GenBank/DDBJ databases">
        <title>Genome-scale phylogeny and comparative genomics of the fungal order Sordariales.</title>
        <authorList>
            <consortium name="Lawrence Berkeley National Laboratory"/>
            <person name="Hensen N."/>
            <person name="Bonometti L."/>
            <person name="Westerberg I."/>
            <person name="Brannstrom I.O."/>
            <person name="Guillou S."/>
            <person name="Cros-Aarteil S."/>
            <person name="Calhoun S."/>
            <person name="Haridas S."/>
            <person name="Kuo A."/>
            <person name="Mondo S."/>
            <person name="Pangilinan J."/>
            <person name="Riley R."/>
            <person name="Labutti K."/>
            <person name="Andreopoulos B."/>
            <person name="Lipzen A."/>
            <person name="Chen C."/>
            <person name="Yanf M."/>
            <person name="Daum C."/>
            <person name="Ng V."/>
            <person name="Clum A."/>
            <person name="Steindorff A."/>
            <person name="Ohm R."/>
            <person name="Martin F."/>
            <person name="Silar P."/>
            <person name="Natvig D."/>
            <person name="Lalanne C."/>
            <person name="Gautier V."/>
            <person name="Ament-Velasquez S.L."/>
            <person name="Kruys A."/>
            <person name="Hutchinson M.I."/>
            <person name="Powell A.J."/>
            <person name="Barry K."/>
            <person name="Miller A.N."/>
            <person name="Grigoriev I.V."/>
            <person name="Debuchy R."/>
            <person name="Gladieux P."/>
            <person name="Thoren M.H."/>
            <person name="Johannesson H."/>
        </authorList>
    </citation>
    <scope>NUCLEOTIDE SEQUENCE</scope>
    <source>
        <strain evidence="2">SMH2532-1</strain>
    </source>
</reference>
<protein>
    <recommendedName>
        <fullName evidence="4">DNA (cytosine-5)-methyltransferase 1 replication foci domain-containing protein</fullName>
    </recommendedName>
</protein>
<dbReference type="Proteomes" id="UP001174936">
    <property type="component" value="Unassembled WGS sequence"/>
</dbReference>
<evidence type="ECO:0000313" key="2">
    <source>
        <dbReference type="EMBL" id="KAK0651873.1"/>
    </source>
</evidence>
<feature type="region of interest" description="Disordered" evidence="1">
    <location>
        <begin position="439"/>
        <end position="542"/>
    </location>
</feature>